<evidence type="ECO:0000259" key="12">
    <source>
        <dbReference type="PROSITE" id="PS50278"/>
    </source>
</evidence>
<dbReference type="PANTHER" id="PTHR11633:SF2">
    <property type="entry name" value="PLATELET-DERIVED GROWTH FACTOR SUBUNIT B"/>
    <property type="match status" value="1"/>
</dbReference>
<dbReference type="InterPro" id="IPR006782">
    <property type="entry name" value="PDGF_N"/>
</dbReference>
<dbReference type="GO" id="GO:0048008">
    <property type="term" value="P:platelet-derived growth factor receptor signaling pathway"/>
    <property type="evidence" value="ECO:0007669"/>
    <property type="project" value="TreeGrafter"/>
</dbReference>
<dbReference type="GO" id="GO:0008284">
    <property type="term" value="P:positive regulation of cell population proliferation"/>
    <property type="evidence" value="ECO:0007669"/>
    <property type="project" value="UniProtKB-ARBA"/>
</dbReference>
<comment type="subunit">
    <text evidence="9">Antiparallel homodimer; disulfide-linked. Antiparallel heterodimer with PDGFA; disulfide-linked. The PDGFB homodimer interacts with PDGFRA and PDGFRB homodimers, and with heterodimers formed by PDGFRA and PDGFRB. The heterodimer composed of PDGFA and PDGFB interacts with PDGFRB homodimers, and with heterodimers formed by PDGFRA and PDGFRB. Interacts with XLKD1. Interacts with LRP1. Interacts with SORL1 (via the N-terminal ectodomain). Interacts with CD82; this interaction inhibits PDGFB-mediated signaling pathway.</text>
</comment>
<dbReference type="OrthoDB" id="8878063at2759"/>
<evidence type="ECO:0000256" key="1">
    <source>
        <dbReference type="ARBA" id="ARBA00006686"/>
    </source>
</evidence>
<accession>A0A8T2J1W2</accession>
<dbReference type="InterPro" id="IPR023581">
    <property type="entry name" value="PD_growth_factor_CS"/>
</dbReference>
<dbReference type="Proteomes" id="UP000812440">
    <property type="component" value="Chromosome 4"/>
</dbReference>
<dbReference type="SUPFAM" id="SSF57501">
    <property type="entry name" value="Cystine-knot cytokines"/>
    <property type="match status" value="1"/>
</dbReference>
<name>A0A8T2J1W2_9PIPI</name>
<feature type="domain" description="Platelet-derived growth factor (PDGF) family profile" evidence="12">
    <location>
        <begin position="51"/>
        <end position="156"/>
    </location>
</feature>
<dbReference type="InterPro" id="IPR000072">
    <property type="entry name" value="PDGF/VEGF_dom"/>
</dbReference>
<feature type="region of interest" description="Disordered" evidence="11">
    <location>
        <begin position="197"/>
        <end position="217"/>
    </location>
</feature>
<evidence type="ECO:0000313" key="13">
    <source>
        <dbReference type="EMBL" id="KAG8436356.1"/>
    </source>
</evidence>
<evidence type="ECO:0000256" key="6">
    <source>
        <dbReference type="ARBA" id="ARBA00032481"/>
    </source>
</evidence>
<dbReference type="EMBL" id="JAACNH010000007">
    <property type="protein sequence ID" value="KAG8436356.1"/>
    <property type="molecule type" value="Genomic_DNA"/>
</dbReference>
<dbReference type="Gene3D" id="2.10.90.10">
    <property type="entry name" value="Cystine-knot cytokines"/>
    <property type="match status" value="1"/>
</dbReference>
<dbReference type="Pfam" id="PF04692">
    <property type="entry name" value="PDGF_N"/>
    <property type="match status" value="1"/>
</dbReference>
<evidence type="ECO:0000313" key="14">
    <source>
        <dbReference type="Proteomes" id="UP000812440"/>
    </source>
</evidence>
<evidence type="ECO:0000256" key="8">
    <source>
        <dbReference type="ARBA" id="ARBA00046258"/>
    </source>
</evidence>
<keyword evidence="3 10" id="KW-0339">Growth factor</keyword>
<dbReference type="GO" id="GO:0051781">
    <property type="term" value="P:positive regulation of cell division"/>
    <property type="evidence" value="ECO:0007669"/>
    <property type="project" value="UniProtKB-KW"/>
</dbReference>
<evidence type="ECO:0000256" key="7">
    <source>
        <dbReference type="ARBA" id="ARBA00032702"/>
    </source>
</evidence>
<dbReference type="AlphaFoldDB" id="A0A8T2J1W2"/>
<keyword evidence="4" id="KW-0497">Mitogen</keyword>
<dbReference type="GO" id="GO:0070374">
    <property type="term" value="P:positive regulation of ERK1 and ERK2 cascade"/>
    <property type="evidence" value="ECO:0007669"/>
    <property type="project" value="TreeGrafter"/>
</dbReference>
<comment type="function">
    <text evidence="8">Growth factor that plays an essential role in the regulation of embryonic development, cell proliferation, cell migration, survival and chemotaxis. Potent mitogen for cells of mesenchymal origin. Required for normal proliferation and recruitment of pericytes and vascular smooth muscle cells in the central nervous system, skin, lung, heart and placenta. Required for normal blood vessel development, and for normal development of kidney glomeruli. Plays an important role in wound healing. Signaling is modulated by the formation of heterodimers with PDGFA.</text>
</comment>
<comment type="similarity">
    <text evidence="1 10">Belongs to the PDGF/VEGF growth factor family.</text>
</comment>
<dbReference type="PROSITE" id="PS50278">
    <property type="entry name" value="PDGF_2"/>
    <property type="match status" value="1"/>
</dbReference>
<gene>
    <name evidence="13" type="ORF">GDO86_007451</name>
</gene>
<dbReference type="PANTHER" id="PTHR11633">
    <property type="entry name" value="PLATELET-DERIVED GROWTH FACTOR"/>
    <property type="match status" value="1"/>
</dbReference>
<evidence type="ECO:0000256" key="2">
    <source>
        <dbReference type="ARBA" id="ARBA00018117"/>
    </source>
</evidence>
<dbReference type="Pfam" id="PF00341">
    <property type="entry name" value="PDGF"/>
    <property type="match status" value="1"/>
</dbReference>
<feature type="compositionally biased region" description="Basic and acidic residues" evidence="11">
    <location>
        <begin position="204"/>
        <end position="217"/>
    </location>
</feature>
<dbReference type="CDD" id="cd00135">
    <property type="entry name" value="PDGF"/>
    <property type="match status" value="1"/>
</dbReference>
<dbReference type="GO" id="GO:0008083">
    <property type="term" value="F:growth factor activity"/>
    <property type="evidence" value="ECO:0007669"/>
    <property type="project" value="UniProtKB-KW"/>
</dbReference>
<evidence type="ECO:0000256" key="9">
    <source>
        <dbReference type="ARBA" id="ARBA00046967"/>
    </source>
</evidence>
<dbReference type="PROSITE" id="PS00249">
    <property type="entry name" value="PDGF_1"/>
    <property type="match status" value="1"/>
</dbReference>
<organism evidence="13 14">
    <name type="scientific">Hymenochirus boettgeri</name>
    <name type="common">Congo dwarf clawed frog</name>
    <dbReference type="NCBI Taxonomy" id="247094"/>
    <lineage>
        <taxon>Eukaryota</taxon>
        <taxon>Metazoa</taxon>
        <taxon>Chordata</taxon>
        <taxon>Craniata</taxon>
        <taxon>Vertebrata</taxon>
        <taxon>Euteleostomi</taxon>
        <taxon>Amphibia</taxon>
        <taxon>Batrachia</taxon>
        <taxon>Anura</taxon>
        <taxon>Pipoidea</taxon>
        <taxon>Pipidae</taxon>
        <taxon>Pipinae</taxon>
        <taxon>Hymenochirus</taxon>
    </lineage>
</organism>
<dbReference type="GO" id="GO:0016020">
    <property type="term" value="C:membrane"/>
    <property type="evidence" value="ECO:0007669"/>
    <property type="project" value="InterPro"/>
</dbReference>
<evidence type="ECO:0000256" key="11">
    <source>
        <dbReference type="SAM" id="MobiDB-lite"/>
    </source>
</evidence>
<proteinExistence type="inferred from homology"/>
<dbReference type="GO" id="GO:0051897">
    <property type="term" value="P:positive regulation of phosphatidylinositol 3-kinase/protein kinase B signal transduction"/>
    <property type="evidence" value="ECO:0007669"/>
    <property type="project" value="TreeGrafter"/>
</dbReference>
<evidence type="ECO:0000256" key="3">
    <source>
        <dbReference type="ARBA" id="ARBA00023030"/>
    </source>
</evidence>
<protein>
    <recommendedName>
        <fullName evidence="2">Platelet-derived growth factor subunit B</fullName>
    </recommendedName>
    <alternativeName>
        <fullName evidence="5">PDGF-2</fullName>
    </alternativeName>
    <alternativeName>
        <fullName evidence="6">Platelet-derived growth factor B chain</fullName>
    </alternativeName>
    <alternativeName>
        <fullName evidence="7">Platelet-derived growth factor beta polypeptide</fullName>
    </alternativeName>
</protein>
<sequence>MFKKISEGAVSSIADIRRLLQIDSVDDEDESSRVPFNDTKNLTKSSYTHLRVIRSLSLDAEPAAIAECKTRVEVFEISRKLVDSSNANFLVWPPCVEVQRCSGCCNTKIMRCSPARIHVRHVQVNKILILGQKNKYVKVTVPLEDHVECKCEPITPLTVHSHQVQHQAKGAVGLPARTLAPVPTTHKEVPPLRPFKRKHRKYKHLPDKKEQRELLVT</sequence>
<reference evidence="13" key="1">
    <citation type="thesis" date="2020" institute="ProQuest LLC" country="789 East Eisenhower Parkway, Ann Arbor, MI, USA">
        <title>Comparative Genomics and Chromosome Evolution.</title>
        <authorList>
            <person name="Mudd A.B."/>
        </authorList>
    </citation>
    <scope>NUCLEOTIDE SEQUENCE</scope>
    <source>
        <strain evidence="13">Female2</strain>
        <tissue evidence="13">Blood</tissue>
    </source>
</reference>
<keyword evidence="14" id="KW-1185">Reference proteome</keyword>
<dbReference type="GO" id="GO:0005161">
    <property type="term" value="F:platelet-derived growth factor receptor binding"/>
    <property type="evidence" value="ECO:0007669"/>
    <property type="project" value="TreeGrafter"/>
</dbReference>
<evidence type="ECO:0000256" key="4">
    <source>
        <dbReference type="ARBA" id="ARBA00023246"/>
    </source>
</evidence>
<evidence type="ECO:0000256" key="10">
    <source>
        <dbReference type="RuleBase" id="RU003818"/>
    </source>
</evidence>
<dbReference type="GO" id="GO:0030335">
    <property type="term" value="P:positive regulation of cell migration"/>
    <property type="evidence" value="ECO:0007669"/>
    <property type="project" value="TreeGrafter"/>
</dbReference>
<dbReference type="GO" id="GO:0005615">
    <property type="term" value="C:extracellular space"/>
    <property type="evidence" value="ECO:0007669"/>
    <property type="project" value="TreeGrafter"/>
</dbReference>
<comment type="caution">
    <text evidence="13">The sequence shown here is derived from an EMBL/GenBank/DDBJ whole genome shotgun (WGS) entry which is preliminary data.</text>
</comment>
<dbReference type="InterPro" id="IPR029034">
    <property type="entry name" value="Cystine-knot_cytokine"/>
</dbReference>
<evidence type="ECO:0000256" key="5">
    <source>
        <dbReference type="ARBA" id="ARBA00031888"/>
    </source>
</evidence>
<dbReference type="SMART" id="SM00141">
    <property type="entry name" value="PDGF"/>
    <property type="match status" value="1"/>
</dbReference>